<accession>A0AAW1LLD6</accession>
<dbReference type="InterPro" id="IPR003675">
    <property type="entry name" value="Rce1/LyrA-like_dom"/>
</dbReference>
<reference evidence="13" key="1">
    <citation type="submission" date="2024-03" db="EMBL/GenBank/DDBJ databases">
        <title>WGS assembly of Saponaria officinalis var. Norfolk2.</title>
        <authorList>
            <person name="Jenkins J."/>
            <person name="Shu S."/>
            <person name="Grimwood J."/>
            <person name="Barry K."/>
            <person name="Goodstein D."/>
            <person name="Schmutz J."/>
            <person name="Leebens-Mack J."/>
            <person name="Osbourn A."/>
        </authorList>
    </citation>
    <scope>NUCLEOTIDE SEQUENCE [LARGE SCALE GENOMIC DNA]</scope>
    <source>
        <strain evidence="13">JIC</strain>
    </source>
</reference>
<feature type="transmembrane region" description="Helical" evidence="11">
    <location>
        <begin position="230"/>
        <end position="249"/>
    </location>
</feature>
<evidence type="ECO:0000256" key="3">
    <source>
        <dbReference type="ARBA" id="ARBA00022670"/>
    </source>
</evidence>
<dbReference type="GO" id="GO:0004222">
    <property type="term" value="F:metalloendopeptidase activity"/>
    <property type="evidence" value="ECO:0007669"/>
    <property type="project" value="InterPro"/>
</dbReference>
<evidence type="ECO:0000313" key="14">
    <source>
        <dbReference type="Proteomes" id="UP001443914"/>
    </source>
</evidence>
<keyword evidence="7 11" id="KW-1133">Transmembrane helix</keyword>
<keyword evidence="3" id="KW-0645">Protease</keyword>
<dbReference type="Pfam" id="PF02517">
    <property type="entry name" value="Rce1-like"/>
    <property type="match status" value="1"/>
</dbReference>
<feature type="transmembrane region" description="Helical" evidence="11">
    <location>
        <begin position="6"/>
        <end position="26"/>
    </location>
</feature>
<evidence type="ECO:0000256" key="7">
    <source>
        <dbReference type="ARBA" id="ARBA00022989"/>
    </source>
</evidence>
<dbReference type="AlphaFoldDB" id="A0AAW1LLD6"/>
<keyword evidence="5" id="KW-0378">Hydrolase</keyword>
<dbReference type="InterPro" id="IPR039731">
    <property type="entry name" value="Rce1"/>
</dbReference>
<evidence type="ECO:0000256" key="9">
    <source>
        <dbReference type="ARBA" id="ARBA00047280"/>
    </source>
</evidence>
<feature type="transmembrane region" description="Helical" evidence="11">
    <location>
        <begin position="47"/>
        <end position="68"/>
    </location>
</feature>
<evidence type="ECO:0000256" key="10">
    <source>
        <dbReference type="ARBA" id="ARBA00049729"/>
    </source>
</evidence>
<comment type="subcellular location">
    <subcellularLocation>
        <location evidence="1">Endoplasmic reticulum membrane</location>
        <topology evidence="1">Multi-pass membrane protein</topology>
    </subcellularLocation>
</comment>
<evidence type="ECO:0000256" key="1">
    <source>
        <dbReference type="ARBA" id="ARBA00004477"/>
    </source>
</evidence>
<feature type="transmembrane region" description="Helical" evidence="11">
    <location>
        <begin position="254"/>
        <end position="272"/>
    </location>
</feature>
<proteinExistence type="inferred from homology"/>
<keyword evidence="6" id="KW-0256">Endoplasmic reticulum</keyword>
<evidence type="ECO:0000256" key="11">
    <source>
        <dbReference type="SAM" id="Phobius"/>
    </source>
</evidence>
<keyword evidence="4 11" id="KW-0812">Transmembrane</keyword>
<comment type="caution">
    <text evidence="13">The sequence shown here is derived from an EMBL/GenBank/DDBJ whole genome shotgun (WGS) entry which is preliminary data.</text>
</comment>
<keyword evidence="14" id="KW-1185">Reference proteome</keyword>
<organism evidence="13 14">
    <name type="scientific">Saponaria officinalis</name>
    <name type="common">Common soapwort</name>
    <name type="synonym">Lychnis saponaria</name>
    <dbReference type="NCBI Taxonomy" id="3572"/>
    <lineage>
        <taxon>Eukaryota</taxon>
        <taxon>Viridiplantae</taxon>
        <taxon>Streptophyta</taxon>
        <taxon>Embryophyta</taxon>
        <taxon>Tracheophyta</taxon>
        <taxon>Spermatophyta</taxon>
        <taxon>Magnoliopsida</taxon>
        <taxon>eudicotyledons</taxon>
        <taxon>Gunneridae</taxon>
        <taxon>Pentapetalae</taxon>
        <taxon>Caryophyllales</taxon>
        <taxon>Caryophyllaceae</taxon>
        <taxon>Caryophylleae</taxon>
        <taxon>Saponaria</taxon>
    </lineage>
</organism>
<feature type="domain" description="CAAX prenyl protease 2/Lysostaphin resistance protein A-like" evidence="12">
    <location>
        <begin position="139"/>
        <end position="243"/>
    </location>
</feature>
<evidence type="ECO:0000256" key="6">
    <source>
        <dbReference type="ARBA" id="ARBA00022824"/>
    </source>
</evidence>
<dbReference type="PANTHER" id="PTHR13046">
    <property type="entry name" value="PROTEASE U48 CAAX PRENYL PROTEASE RCE1"/>
    <property type="match status" value="1"/>
</dbReference>
<evidence type="ECO:0000256" key="2">
    <source>
        <dbReference type="ARBA" id="ARBA00006897"/>
    </source>
</evidence>
<evidence type="ECO:0000256" key="5">
    <source>
        <dbReference type="ARBA" id="ARBA00022801"/>
    </source>
</evidence>
<dbReference type="GO" id="GO:0005789">
    <property type="term" value="C:endoplasmic reticulum membrane"/>
    <property type="evidence" value="ECO:0007669"/>
    <property type="project" value="UniProtKB-SubCell"/>
</dbReference>
<dbReference type="Proteomes" id="UP001443914">
    <property type="component" value="Unassembled WGS sequence"/>
</dbReference>
<dbReference type="GO" id="GO:0071586">
    <property type="term" value="P:CAAX-box protein processing"/>
    <property type="evidence" value="ECO:0007669"/>
    <property type="project" value="InterPro"/>
</dbReference>
<dbReference type="EMBL" id="JBDFQZ010000004">
    <property type="protein sequence ID" value="KAK9734276.1"/>
    <property type="molecule type" value="Genomic_DNA"/>
</dbReference>
<dbReference type="PANTHER" id="PTHR13046:SF0">
    <property type="entry name" value="CAAX PRENYL PROTEASE 2"/>
    <property type="match status" value="1"/>
</dbReference>
<evidence type="ECO:0000256" key="4">
    <source>
        <dbReference type="ARBA" id="ARBA00022692"/>
    </source>
</evidence>
<dbReference type="EC" id="3.4.26.1" evidence="10"/>
<evidence type="ECO:0000256" key="8">
    <source>
        <dbReference type="ARBA" id="ARBA00023136"/>
    </source>
</evidence>
<keyword evidence="8 11" id="KW-0472">Membrane</keyword>
<evidence type="ECO:0000259" key="12">
    <source>
        <dbReference type="Pfam" id="PF02517"/>
    </source>
</evidence>
<evidence type="ECO:0000313" key="13">
    <source>
        <dbReference type="EMBL" id="KAK9734276.1"/>
    </source>
</evidence>
<feature type="transmembrane region" description="Helical" evidence="11">
    <location>
        <begin position="202"/>
        <end position="224"/>
    </location>
</feature>
<name>A0AAW1LLD6_SAPOF</name>
<comment type="similarity">
    <text evidence="2">Belongs to the peptidase U48 family.</text>
</comment>
<gene>
    <name evidence="13" type="ORF">RND81_04G128100</name>
</gene>
<sequence>METLGKWGATLACVGMAAVYVVTLHSPTLIFRRPPPISFNHFLIRRFICAVAASLLCIFLSAVLLLSTSTATSELTYLLPAYGVRADHFWRAVGCSFSLTCLMYAGSLLHKSIELWTWRSAAVSQLCAFLLSLPSNISAWRNLVVAPITEELVFRACMIPLLLCSGFNPRTIVFLCPVFFSLSHLNHLFEFDSQKDCYVVKFSLALGVQLVYTMVFGSYASFLFVRTGHIVAPLVAHIVCNFMGLPVVYSKRGLIVSLASIAGVIGFIWLLIPLTVPALYNSTTDGCHCWQGYCTPR</sequence>
<protein>
    <recommendedName>
        <fullName evidence="10">intramembrane prenyl-peptidase Rce1</fullName>
        <ecNumber evidence="10">3.4.26.1</ecNumber>
    </recommendedName>
</protein>
<comment type="catalytic activity">
    <reaction evidence="9">
        <text>Hydrolyzes the peptide bond -P2-(S-farnesyl or geranylgeranyl)C-P1'-P2'-P3'-COOH where P1' and P2' are amino acids with aliphatic sidechains and P3' is any C-terminal residue.</text>
        <dbReference type="EC" id="3.4.26.1"/>
    </reaction>
</comment>